<comment type="subunit">
    <text evidence="10">Heterotetramer of two alpha and two beta chains arranged as a dimer of alpha/beta heterodimers.</text>
</comment>
<evidence type="ECO:0000256" key="9">
    <source>
        <dbReference type="ARBA" id="ARBA00023317"/>
    </source>
</evidence>
<sequence>MIKEGKHIIIDGFECDSSLLDNITYLEKLCKQAALDAGMEILYSYFHQFEPQGVTGVLVLSTSHLSVHTWPEEGYASLDFYTCGKQDLDREVEFLLKGLSSKKAMVYSILRGVSYPQLIKHLEYPEQMIYQGEVYEN</sequence>
<dbReference type="Gene3D" id="3.60.90.10">
    <property type="entry name" value="S-adenosylmethionine decarboxylase"/>
    <property type="match status" value="1"/>
</dbReference>
<dbReference type="UniPathway" id="UPA00331">
    <property type="reaction ID" value="UER00451"/>
</dbReference>
<dbReference type="InterPro" id="IPR016067">
    <property type="entry name" value="S-AdoMet_deCO2ase_core"/>
</dbReference>
<comment type="cofactor">
    <cofactor evidence="10">
        <name>pyruvate</name>
        <dbReference type="ChEBI" id="CHEBI:15361"/>
    </cofactor>
    <text evidence="10">Binds 1 pyruvoyl group covalently per subunit.</text>
</comment>
<keyword evidence="5 10" id="KW-0620">Polyamine biosynthesis</keyword>
<dbReference type="SUPFAM" id="SSF56276">
    <property type="entry name" value="S-adenosylmethionine decarboxylase"/>
    <property type="match status" value="1"/>
</dbReference>
<organism evidence="11 12">
    <name type="scientific">Schinkia azotoformans MEV2011</name>
    <dbReference type="NCBI Taxonomy" id="1348973"/>
    <lineage>
        <taxon>Bacteria</taxon>
        <taxon>Bacillati</taxon>
        <taxon>Bacillota</taxon>
        <taxon>Bacilli</taxon>
        <taxon>Bacillales</taxon>
        <taxon>Bacillaceae</taxon>
        <taxon>Calidifontibacillus/Schinkia group</taxon>
        <taxon>Schinkia</taxon>
    </lineage>
</organism>
<protein>
    <recommendedName>
        <fullName evidence="10">S-adenosylmethionine decarboxylase proenzyme</fullName>
        <shortName evidence="10">AdoMetDC</shortName>
        <shortName evidence="10">SAMDC</shortName>
        <ecNumber evidence="10">4.1.1.50</ecNumber>
    </recommendedName>
    <component>
        <recommendedName>
            <fullName evidence="10">S-adenosylmethionine decarboxylase beta chain</fullName>
        </recommendedName>
    </component>
    <component>
        <recommendedName>
            <fullName evidence="10">S-adenosylmethionine decarboxylase alpha chain</fullName>
        </recommendedName>
    </component>
</protein>
<dbReference type="InterPro" id="IPR017716">
    <property type="entry name" value="S-AdoMet_deCOase_pro-enz"/>
</dbReference>
<feature type="chain" id="PRO_5023556725" description="S-adenosylmethionine decarboxylase beta chain" evidence="10">
    <location>
        <begin position="1"/>
        <end position="62"/>
    </location>
</feature>
<feature type="active site" description="Proton donor; for catalytic activity" evidence="10">
    <location>
        <position position="83"/>
    </location>
</feature>
<keyword evidence="7 10" id="KW-0456">Lyase</keyword>
<keyword evidence="2 10" id="KW-0210">Decarboxylase</keyword>
<keyword evidence="4 10" id="KW-0745">Spermidine biosynthesis</keyword>
<dbReference type="AlphaFoldDB" id="A0A072NGZ3"/>
<comment type="caution">
    <text evidence="10">Lacks conserved residue(s) required for the propagation of feature annotation.</text>
</comment>
<keyword evidence="9 10" id="KW-0670">Pyruvate</keyword>
<dbReference type="PATRIC" id="fig|1348973.3.peg.4533"/>
<accession>A0A072NGZ3</accession>
<dbReference type="PANTHER" id="PTHR33866">
    <property type="entry name" value="S-ADENOSYLMETHIONINE DECARBOXYLASE PROENZYME"/>
    <property type="match status" value="1"/>
</dbReference>
<comment type="caution">
    <text evidence="11">The sequence shown here is derived from an EMBL/GenBank/DDBJ whole genome shotgun (WGS) entry which is preliminary data.</text>
</comment>
<reference evidence="11 12" key="1">
    <citation type="submission" date="2014-04" db="EMBL/GenBank/DDBJ databases">
        <title>Draft genome sequence of Bacillus azotoformans MEV2011, a (co-) denitrifying strain unable to grow in the presence of oxygen.</title>
        <authorList>
            <person name="Nielsen M."/>
            <person name="Schreiber L."/>
            <person name="Finster K."/>
            <person name="Schramm A."/>
        </authorList>
    </citation>
    <scope>NUCLEOTIDE SEQUENCE [LARGE SCALE GENOMIC DNA]</scope>
    <source>
        <strain evidence="11 12">MEV2011</strain>
    </source>
</reference>
<dbReference type="PANTHER" id="PTHR33866:SF2">
    <property type="entry name" value="S-ADENOSYLMETHIONINE DECARBOXYLASE PROENZYME"/>
    <property type="match status" value="1"/>
</dbReference>
<comment type="PTM">
    <text evidence="10">Is synthesized initially as an inactive proenzyme. Formation of the active enzyme involves a self-maturation process in which the active site pyruvoyl group is generated from an internal serine residue via an autocatalytic post-translational modification. Two non-identical subunits are generated from the proenzyme in this reaction, and the pyruvate is formed at the N-terminus of the alpha chain, which is derived from the carboxyl end of the proenzyme. The post-translation cleavage follows an unusual pathway, termed non-hydrolytic serinolysis, in which the side chain hydroxyl group of the serine supplies its oxygen atom to form the C-terminus of the beta chain, while the remainder of the serine residue undergoes an oxidative deamination to produce ammonia and the pyruvoyl group blocking the N-terminus of the alpha chain.</text>
</comment>
<feature type="active site" description="Schiff-base intermediate with substrate; via pyruvic acid" evidence="10">
    <location>
        <position position="63"/>
    </location>
</feature>
<evidence type="ECO:0000256" key="4">
    <source>
        <dbReference type="ARBA" id="ARBA00023066"/>
    </source>
</evidence>
<keyword evidence="1 10" id="KW-0949">S-adenosyl-L-methionine</keyword>
<dbReference type="GO" id="GO:0004014">
    <property type="term" value="F:adenosylmethionine decarboxylase activity"/>
    <property type="evidence" value="ECO:0007669"/>
    <property type="project" value="UniProtKB-UniRule"/>
</dbReference>
<dbReference type="RefSeq" id="WP_035198776.1">
    <property type="nucleotide sequence ID" value="NZ_JJRY01000034.1"/>
</dbReference>
<evidence type="ECO:0000256" key="8">
    <source>
        <dbReference type="ARBA" id="ARBA00023270"/>
    </source>
</evidence>
<evidence type="ECO:0000313" key="12">
    <source>
        <dbReference type="Proteomes" id="UP000027936"/>
    </source>
</evidence>
<evidence type="ECO:0000256" key="10">
    <source>
        <dbReference type="HAMAP-Rule" id="MF_00464"/>
    </source>
</evidence>
<evidence type="ECO:0000256" key="1">
    <source>
        <dbReference type="ARBA" id="ARBA00022691"/>
    </source>
</evidence>
<comment type="similarity">
    <text evidence="10">Belongs to the prokaryotic AdoMetDC family. Type 1 subfamily.</text>
</comment>
<evidence type="ECO:0000256" key="3">
    <source>
        <dbReference type="ARBA" id="ARBA00022813"/>
    </source>
</evidence>
<evidence type="ECO:0000256" key="5">
    <source>
        <dbReference type="ARBA" id="ARBA00023115"/>
    </source>
</evidence>
<dbReference type="EMBL" id="JJRY01000034">
    <property type="protein sequence ID" value="KEF36138.1"/>
    <property type="molecule type" value="Genomic_DNA"/>
</dbReference>
<dbReference type="GO" id="GO:0005829">
    <property type="term" value="C:cytosol"/>
    <property type="evidence" value="ECO:0007669"/>
    <property type="project" value="TreeGrafter"/>
</dbReference>
<proteinExistence type="inferred from homology"/>
<keyword evidence="8 10" id="KW-0704">Schiff base</keyword>
<dbReference type="OrthoDB" id="9793120at2"/>
<dbReference type="EC" id="4.1.1.50" evidence="10"/>
<gene>
    <name evidence="10" type="primary">speH</name>
    <name evidence="11" type="ORF">M670_04663</name>
</gene>
<evidence type="ECO:0000256" key="7">
    <source>
        <dbReference type="ARBA" id="ARBA00023239"/>
    </source>
</evidence>
<keyword evidence="3 10" id="KW-0068">Autocatalytic cleavage</keyword>
<dbReference type="NCBIfam" id="TIGR03330">
    <property type="entry name" value="SAM_DCase_Bsu"/>
    <property type="match status" value="1"/>
</dbReference>
<keyword evidence="6 10" id="KW-0865">Zymogen</keyword>
<comment type="function">
    <text evidence="10">Catalyzes the decarboxylation of S-adenosylmethionine to S-adenosylmethioninamine (dcAdoMet), the propylamine donor required for the synthesis of the polyamines spermine and spermidine from the diamine putrescine.</text>
</comment>
<dbReference type="Proteomes" id="UP000027936">
    <property type="component" value="Unassembled WGS sequence"/>
</dbReference>
<evidence type="ECO:0000256" key="6">
    <source>
        <dbReference type="ARBA" id="ARBA00023145"/>
    </source>
</evidence>
<dbReference type="Pfam" id="PF02675">
    <property type="entry name" value="AdoMet_dc"/>
    <property type="match status" value="1"/>
</dbReference>
<dbReference type="GO" id="GO:0008295">
    <property type="term" value="P:spermidine biosynthetic process"/>
    <property type="evidence" value="ECO:0007669"/>
    <property type="project" value="UniProtKB-UniRule"/>
</dbReference>
<dbReference type="InterPro" id="IPR003826">
    <property type="entry name" value="AdoMetDC_fam_prok"/>
</dbReference>
<feature type="modified residue" description="Pyruvic acid (Ser); by autocatalysis" evidence="10">
    <location>
        <position position="63"/>
    </location>
</feature>
<feature type="chain" id="PRO_5023556724" description="S-adenosylmethionine decarboxylase alpha chain" evidence="10">
    <location>
        <begin position="63"/>
        <end position="137"/>
    </location>
</feature>
<comment type="pathway">
    <text evidence="10">Amine and polyamine biosynthesis; S-adenosylmethioninamine biosynthesis; S-adenosylmethioninamine from S-adenosyl-L-methionine: step 1/1.</text>
</comment>
<name>A0A072NGZ3_SCHAZ</name>
<evidence type="ECO:0000313" key="11">
    <source>
        <dbReference type="EMBL" id="KEF36138.1"/>
    </source>
</evidence>
<feature type="active site" description="Proton acceptor; for processing activity" evidence="10">
    <location>
        <position position="68"/>
    </location>
</feature>
<comment type="catalytic activity">
    <reaction evidence="10">
        <text>S-adenosyl-L-methionine + H(+) = S-adenosyl 3-(methylsulfanyl)propylamine + CO2</text>
        <dbReference type="Rhea" id="RHEA:15981"/>
        <dbReference type="ChEBI" id="CHEBI:15378"/>
        <dbReference type="ChEBI" id="CHEBI:16526"/>
        <dbReference type="ChEBI" id="CHEBI:57443"/>
        <dbReference type="ChEBI" id="CHEBI:59789"/>
        <dbReference type="EC" id="4.1.1.50"/>
    </reaction>
</comment>
<dbReference type="HAMAP" id="MF_00464">
    <property type="entry name" value="AdoMetDC_1"/>
    <property type="match status" value="1"/>
</dbReference>
<evidence type="ECO:0000256" key="2">
    <source>
        <dbReference type="ARBA" id="ARBA00022793"/>
    </source>
</evidence>